<evidence type="ECO:0000256" key="6">
    <source>
        <dbReference type="ARBA" id="ARBA00023136"/>
    </source>
</evidence>
<dbReference type="InterPro" id="IPR032394">
    <property type="entry name" value="Anoct_dimer"/>
</dbReference>
<proteinExistence type="inferred from homology"/>
<dbReference type="GO" id="GO:0046983">
    <property type="term" value="F:protein dimerization activity"/>
    <property type="evidence" value="ECO:0007669"/>
    <property type="project" value="InterPro"/>
</dbReference>
<reference evidence="12 13" key="1">
    <citation type="submission" date="2018-04" db="EMBL/GenBank/DDBJ databases">
        <title>The genome of golden apple snail Pomacea canaliculata provides insight into stress tolerance and invasive adaptation.</title>
        <authorList>
            <person name="Liu C."/>
            <person name="Liu B."/>
            <person name="Ren Y."/>
            <person name="Zhang Y."/>
            <person name="Wang H."/>
            <person name="Li S."/>
            <person name="Jiang F."/>
            <person name="Yin L."/>
            <person name="Zhang G."/>
            <person name="Qian W."/>
            <person name="Fan W."/>
        </authorList>
    </citation>
    <scope>NUCLEOTIDE SEQUENCE [LARGE SCALE GENOMIC DNA]</scope>
    <source>
        <strain evidence="12">SZHN2017</strain>
        <tissue evidence="12">Muscle</tissue>
    </source>
</reference>
<dbReference type="InterPro" id="IPR007632">
    <property type="entry name" value="Anoctamin"/>
</dbReference>
<evidence type="ECO:0000256" key="4">
    <source>
        <dbReference type="ARBA" id="ARBA00022692"/>
    </source>
</evidence>
<comment type="caution">
    <text evidence="8">Lacks conserved residue(s) required for the propagation of feature annotation.</text>
</comment>
<dbReference type="Pfam" id="PF16178">
    <property type="entry name" value="Anoct_dimer"/>
    <property type="match status" value="1"/>
</dbReference>
<keyword evidence="6 8" id="KW-0472">Membrane</keyword>
<feature type="transmembrane region" description="Helical" evidence="8">
    <location>
        <begin position="720"/>
        <end position="743"/>
    </location>
</feature>
<dbReference type="PANTHER" id="PTHR12308:SF84">
    <property type="entry name" value="ANOCTAMIN"/>
    <property type="match status" value="1"/>
</dbReference>
<evidence type="ECO:0000313" key="13">
    <source>
        <dbReference type="Proteomes" id="UP000245119"/>
    </source>
</evidence>
<evidence type="ECO:0000313" key="12">
    <source>
        <dbReference type="EMBL" id="PVD29087.1"/>
    </source>
</evidence>
<comment type="similarity">
    <text evidence="2 8">Belongs to the anoctamin family.</text>
</comment>
<feature type="compositionally biased region" description="Polar residues" evidence="9">
    <location>
        <begin position="952"/>
        <end position="964"/>
    </location>
</feature>
<dbReference type="EMBL" id="PZQS01000006">
    <property type="protein sequence ID" value="PVD29087.1"/>
    <property type="molecule type" value="Genomic_DNA"/>
</dbReference>
<keyword evidence="13" id="KW-1185">Reference proteome</keyword>
<keyword evidence="3" id="KW-1003">Cell membrane</keyword>
<sequence length="964" mass="110302">MEPPIEGYVSPQGVGPIGFEMQAMEGVRPAPHPADMDYSRNGGLQDPLVDNRTQTSGYSDSKQGQRNLGFQNDNEGPVEKNTAGVSFLGMKSLTEGESRTSQTQATAGVETRGEKSLFFQDGKRRIDYVFAYNPNDDDPKKQQWRELFEDNLRAADIELEKDVVEYDPKNKVVYIKVHAPWSVLAAQAEITNMKMPLAPNDMTSLNRSCWSKCPTPFEYDKDILPPIPDYFTAPFSRDRAKQFIIEDEDNFFSPAERSLLVYQVLERCVFENNTDSSKNKFGIKKMVSSGAYDAAYPLHEGDYTSEHSLLTYGKENNRHLLYETWARPGVWYKFQPLDHIRQYFGEKIAIYFAWLGFYTGMLVPSAIVGLIAFLYGVGTFNVDPGSQDICDVSKAGNYVMCPVCDERCSYWFLQRSCLYSQVTYLFDNEATVAFAAFMALWATAFHEMWKRKTAELEYDWDVADFEEEETVRPEFEASVRKKRKNPINQSEEPYLGFFSRVLRYVSSLWVVIFMLAVVLAAVFGVIVYRMTVSAVLYATDQAQVSKYSSTVTSVTAACINLVVIIVLSKYCYHKHMSSWIFLSLETHRTQTEWEDSFTLKMFFFQFVNHNASLVYIAFFKGKFLGRPGKYNREIDGKRHEECDPAGCLIELLIQLAIVMVGKQMFNNFKEIITPKLLNWFKSRRVKEEEEKQNKKVAQWEKDYNMASMPDLGLFDEYLEMVIQFGFVTIFVAAFPLAPLFALLNNIIEIRLDAYKFVTQWRRPLAARAQDIGIWFGILRGISTLAVVSNACIIAFTSEFIPKLVYQYGYGDTGNVTNYIDFSLSTFAVKDFEKKSFPQSSKADKFGIVTECRYRDFRYPPGTPDEYSLTMVYWHVLTARLAFVIVFIMVVVFLQWLISFLVPDVPRHVKLQILREKHIAKESILTAEMRRREGGDTGVTTKLIGGEAPEAQQGGSSVSSHHPLY</sequence>
<feature type="transmembrane region" description="Helical" evidence="8">
    <location>
        <begin position="880"/>
        <end position="901"/>
    </location>
</feature>
<comment type="subcellular location">
    <subcellularLocation>
        <location evidence="1">Cell membrane</location>
        <topology evidence="1">Multi-pass membrane protein</topology>
    </subcellularLocation>
    <subcellularLocation>
        <location evidence="8">Membrane</location>
        <topology evidence="8">Multi-pass membrane protein</topology>
    </subcellularLocation>
</comment>
<dbReference type="AlphaFoldDB" id="A0A2T7P6N4"/>
<feature type="domain" description="Anoctamin transmembrane" evidence="10">
    <location>
        <begin position="340"/>
        <end position="915"/>
    </location>
</feature>
<keyword evidence="7" id="KW-0325">Glycoprotein</keyword>
<feature type="transmembrane region" description="Helical" evidence="8">
    <location>
        <begin position="550"/>
        <end position="572"/>
    </location>
</feature>
<dbReference type="Pfam" id="PF04547">
    <property type="entry name" value="Anoctamin"/>
    <property type="match status" value="1"/>
</dbReference>
<evidence type="ECO:0000256" key="1">
    <source>
        <dbReference type="ARBA" id="ARBA00004651"/>
    </source>
</evidence>
<evidence type="ECO:0000259" key="10">
    <source>
        <dbReference type="Pfam" id="PF04547"/>
    </source>
</evidence>
<feature type="region of interest" description="Disordered" evidence="9">
    <location>
        <begin position="945"/>
        <end position="964"/>
    </location>
</feature>
<feature type="compositionally biased region" description="Polar residues" evidence="9">
    <location>
        <begin position="51"/>
        <end position="74"/>
    </location>
</feature>
<dbReference type="PANTHER" id="PTHR12308">
    <property type="entry name" value="ANOCTAMIN"/>
    <property type="match status" value="1"/>
</dbReference>
<evidence type="ECO:0000256" key="5">
    <source>
        <dbReference type="ARBA" id="ARBA00022989"/>
    </source>
</evidence>
<dbReference type="GO" id="GO:0005254">
    <property type="term" value="F:chloride channel activity"/>
    <property type="evidence" value="ECO:0007669"/>
    <property type="project" value="TreeGrafter"/>
</dbReference>
<feature type="domain" description="Anoctamin dimerisation" evidence="11">
    <location>
        <begin position="118"/>
        <end position="337"/>
    </location>
</feature>
<evidence type="ECO:0000256" key="3">
    <source>
        <dbReference type="ARBA" id="ARBA00022475"/>
    </source>
</evidence>
<protein>
    <recommendedName>
        <fullName evidence="8">Anoctamin</fullName>
    </recommendedName>
</protein>
<evidence type="ECO:0000259" key="11">
    <source>
        <dbReference type="Pfam" id="PF16178"/>
    </source>
</evidence>
<dbReference type="OrthoDB" id="296386at2759"/>
<organism evidence="12 13">
    <name type="scientific">Pomacea canaliculata</name>
    <name type="common">Golden apple snail</name>
    <dbReference type="NCBI Taxonomy" id="400727"/>
    <lineage>
        <taxon>Eukaryota</taxon>
        <taxon>Metazoa</taxon>
        <taxon>Spiralia</taxon>
        <taxon>Lophotrochozoa</taxon>
        <taxon>Mollusca</taxon>
        <taxon>Gastropoda</taxon>
        <taxon>Caenogastropoda</taxon>
        <taxon>Architaenioglossa</taxon>
        <taxon>Ampullarioidea</taxon>
        <taxon>Ampullariidae</taxon>
        <taxon>Pomacea</taxon>
    </lineage>
</organism>
<evidence type="ECO:0000256" key="7">
    <source>
        <dbReference type="ARBA" id="ARBA00023180"/>
    </source>
</evidence>
<evidence type="ECO:0000256" key="9">
    <source>
        <dbReference type="SAM" id="MobiDB-lite"/>
    </source>
</evidence>
<comment type="caution">
    <text evidence="12">The sequence shown here is derived from an EMBL/GenBank/DDBJ whole genome shotgun (WGS) entry which is preliminary data.</text>
</comment>
<keyword evidence="4 8" id="KW-0812">Transmembrane</keyword>
<dbReference type="Proteomes" id="UP000245119">
    <property type="component" value="Linkage Group LG6"/>
</dbReference>
<keyword evidence="5 8" id="KW-1133">Transmembrane helix</keyword>
<accession>A0A2T7P6N4</accession>
<feature type="transmembrane region" description="Helical" evidence="8">
    <location>
        <begin position="771"/>
        <end position="795"/>
    </location>
</feature>
<evidence type="ECO:0000256" key="8">
    <source>
        <dbReference type="RuleBase" id="RU280814"/>
    </source>
</evidence>
<feature type="region of interest" description="Disordered" evidence="9">
    <location>
        <begin position="25"/>
        <end position="81"/>
    </location>
</feature>
<evidence type="ECO:0000256" key="2">
    <source>
        <dbReference type="ARBA" id="ARBA00009671"/>
    </source>
</evidence>
<dbReference type="GO" id="GO:0005886">
    <property type="term" value="C:plasma membrane"/>
    <property type="evidence" value="ECO:0007669"/>
    <property type="project" value="UniProtKB-SubCell"/>
</dbReference>
<dbReference type="InterPro" id="IPR049452">
    <property type="entry name" value="Anoctamin_TM"/>
</dbReference>
<name>A0A2T7P6N4_POMCA</name>
<feature type="transmembrane region" description="Helical" evidence="8">
    <location>
        <begin position="508"/>
        <end position="530"/>
    </location>
</feature>
<feature type="transmembrane region" description="Helical" evidence="8">
    <location>
        <begin position="348"/>
        <end position="375"/>
    </location>
</feature>
<gene>
    <name evidence="12" type="ORF">C0Q70_11684</name>
</gene>